<keyword evidence="5" id="KW-0645">Protease</keyword>
<evidence type="ECO:0000313" key="18">
    <source>
        <dbReference type="Proteomes" id="UP000199017"/>
    </source>
</evidence>
<evidence type="ECO:0000256" key="12">
    <source>
        <dbReference type="PIRSR" id="PIRSR618044-1"/>
    </source>
</evidence>
<protein>
    <recommendedName>
        <fullName evidence="3">serine-type D-Ala-D-Ala carboxypeptidase</fullName>
        <ecNumber evidence="3">3.4.16.4</ecNumber>
    </recommendedName>
</protein>
<comment type="similarity">
    <text evidence="2 14">Belongs to the peptidase S11 family.</text>
</comment>
<gene>
    <name evidence="17" type="ORF">SAMN05216352_101130</name>
</gene>
<sequence>MKNFFILFVITIVLAASMPPYKLNAENEDAVSVSGRTAVLLEQDSGRVLYGKKEHEIRKIASITKIMTSILAIESSDFEKTVKVSSKAAGVEGSSLFLEPGENIKLKDLTYGLMLRSGNDAAVAIAEHVGGSLDGFIYMMNEKAEQIGMENTQFTNPHGLDDGDNHYSTAYDMALLMQYAMKNEQFREISQTERYKAPQEGEAWDRIWTNKNKLLTSLYEHSTGGKTGYTKAAGRTLVSTAQKDDMSLIAVTLDAPSDWNDHISMFEWGFSTFQKEELGEKREKMNVKDIKEGTFFIPYSVYYPLMEGEQEKLKQKITLNDNFFHNRQDVTTAGKIEWYIDDTLIHSMPLMYEKEQAKKEGFFHKVGDFIRTLTGGTG</sequence>
<dbReference type="RefSeq" id="WP_091579485.1">
    <property type="nucleotide sequence ID" value="NZ_FNDU01000001.1"/>
</dbReference>
<dbReference type="InterPro" id="IPR018044">
    <property type="entry name" value="Peptidase_S11"/>
</dbReference>
<evidence type="ECO:0000256" key="6">
    <source>
        <dbReference type="ARBA" id="ARBA00022729"/>
    </source>
</evidence>
<feature type="domain" description="Peptidase S11 D-Ala-D-Ala carboxypeptidase A C-terminal" evidence="16">
    <location>
        <begin position="283"/>
        <end position="355"/>
    </location>
</feature>
<feature type="active site" evidence="12">
    <location>
        <position position="117"/>
    </location>
</feature>
<evidence type="ECO:0000256" key="10">
    <source>
        <dbReference type="ARBA" id="ARBA00023316"/>
    </source>
</evidence>
<keyword evidence="8" id="KW-0133">Cell shape</keyword>
<evidence type="ECO:0000256" key="4">
    <source>
        <dbReference type="ARBA" id="ARBA00022645"/>
    </source>
</evidence>
<dbReference type="Pfam" id="PF07943">
    <property type="entry name" value="PBP5_C"/>
    <property type="match status" value="1"/>
</dbReference>
<dbReference type="GO" id="GO:0006508">
    <property type="term" value="P:proteolysis"/>
    <property type="evidence" value="ECO:0007669"/>
    <property type="project" value="UniProtKB-KW"/>
</dbReference>
<keyword evidence="10" id="KW-0961">Cell wall biogenesis/degradation</keyword>
<accession>A0A1G8BYX3</accession>
<dbReference type="InterPro" id="IPR001967">
    <property type="entry name" value="Peptidase_S11_N"/>
</dbReference>
<comment type="pathway">
    <text evidence="1">Cell wall biogenesis; peptidoglycan biosynthesis.</text>
</comment>
<feature type="active site" description="Proton acceptor" evidence="12">
    <location>
        <position position="65"/>
    </location>
</feature>
<evidence type="ECO:0000256" key="7">
    <source>
        <dbReference type="ARBA" id="ARBA00022801"/>
    </source>
</evidence>
<reference evidence="17 18" key="1">
    <citation type="submission" date="2016-10" db="EMBL/GenBank/DDBJ databases">
        <authorList>
            <person name="de Groot N.N."/>
        </authorList>
    </citation>
    <scope>NUCLEOTIDE SEQUENCE [LARGE SCALE GENOMIC DNA]</scope>
    <source>
        <strain evidence="18">P4B,CCM 7963,CECT 7998,DSM 25260,IBRC-M 10614,KCTC 13821</strain>
    </source>
</reference>
<dbReference type="PANTHER" id="PTHR21581:SF33">
    <property type="entry name" value="D-ALANYL-D-ALANINE CARBOXYPEPTIDASE DACB"/>
    <property type="match status" value="1"/>
</dbReference>
<comment type="catalytic activity">
    <reaction evidence="11">
        <text>Preferential cleavage: (Ac)2-L-Lys-D-Ala-|-D-Ala. Also transpeptidation of peptidyl-alanyl moieties that are N-acyl substituents of D-alanine.</text>
        <dbReference type="EC" id="3.4.16.4"/>
    </reaction>
</comment>
<evidence type="ECO:0000256" key="9">
    <source>
        <dbReference type="ARBA" id="ARBA00022984"/>
    </source>
</evidence>
<dbReference type="STRING" id="930129.SAMN05216352_101130"/>
<keyword evidence="18" id="KW-1185">Reference proteome</keyword>
<evidence type="ECO:0000256" key="3">
    <source>
        <dbReference type="ARBA" id="ARBA00012448"/>
    </source>
</evidence>
<evidence type="ECO:0000256" key="13">
    <source>
        <dbReference type="PIRSR" id="PIRSR618044-2"/>
    </source>
</evidence>
<dbReference type="EMBL" id="FNDU01000001">
    <property type="protein sequence ID" value="SDH38324.1"/>
    <property type="molecule type" value="Genomic_DNA"/>
</dbReference>
<dbReference type="PRINTS" id="PR00725">
    <property type="entry name" value="DADACBPTASE1"/>
</dbReference>
<dbReference type="InterPro" id="IPR012907">
    <property type="entry name" value="Peptidase_S11_C"/>
</dbReference>
<dbReference type="Pfam" id="PF00768">
    <property type="entry name" value="Peptidase_S11"/>
    <property type="match status" value="1"/>
</dbReference>
<evidence type="ECO:0000259" key="15">
    <source>
        <dbReference type="Pfam" id="PF00768"/>
    </source>
</evidence>
<feature type="domain" description="Peptidase S11 D-alanyl-D-alanine carboxypeptidase A N-terminal" evidence="15">
    <location>
        <begin position="29"/>
        <end position="256"/>
    </location>
</feature>
<feature type="binding site" evidence="13">
    <location>
        <position position="226"/>
    </location>
    <ligand>
        <name>substrate</name>
    </ligand>
</feature>
<feature type="active site" description="Acyl-ester intermediate" evidence="12">
    <location>
        <position position="62"/>
    </location>
</feature>
<dbReference type="Proteomes" id="UP000199017">
    <property type="component" value="Unassembled WGS sequence"/>
</dbReference>
<dbReference type="AlphaFoldDB" id="A0A1G8BYX3"/>
<proteinExistence type="inferred from homology"/>
<keyword evidence="7" id="KW-0378">Hydrolase</keyword>
<organism evidence="17 18">
    <name type="scientific">Alteribacillus bidgolensis</name>
    <dbReference type="NCBI Taxonomy" id="930129"/>
    <lineage>
        <taxon>Bacteria</taxon>
        <taxon>Bacillati</taxon>
        <taxon>Bacillota</taxon>
        <taxon>Bacilli</taxon>
        <taxon>Bacillales</taxon>
        <taxon>Bacillaceae</taxon>
        <taxon>Alteribacillus</taxon>
    </lineage>
</organism>
<keyword evidence="6" id="KW-0732">Signal</keyword>
<evidence type="ECO:0000256" key="5">
    <source>
        <dbReference type="ARBA" id="ARBA00022670"/>
    </source>
</evidence>
<evidence type="ECO:0000259" key="16">
    <source>
        <dbReference type="Pfam" id="PF07943"/>
    </source>
</evidence>
<evidence type="ECO:0000256" key="1">
    <source>
        <dbReference type="ARBA" id="ARBA00004752"/>
    </source>
</evidence>
<dbReference type="GO" id="GO:0071555">
    <property type="term" value="P:cell wall organization"/>
    <property type="evidence" value="ECO:0007669"/>
    <property type="project" value="UniProtKB-KW"/>
</dbReference>
<dbReference type="GO" id="GO:0009002">
    <property type="term" value="F:serine-type D-Ala-D-Ala carboxypeptidase activity"/>
    <property type="evidence" value="ECO:0007669"/>
    <property type="project" value="UniProtKB-EC"/>
</dbReference>
<evidence type="ECO:0000256" key="2">
    <source>
        <dbReference type="ARBA" id="ARBA00007164"/>
    </source>
</evidence>
<keyword evidence="9" id="KW-0573">Peptidoglycan synthesis</keyword>
<dbReference type="UniPathway" id="UPA00219"/>
<dbReference type="EC" id="3.4.16.4" evidence="3"/>
<dbReference type="Gene3D" id="2.30.140.30">
    <property type="match status" value="1"/>
</dbReference>
<keyword evidence="4 17" id="KW-0121">Carboxypeptidase</keyword>
<name>A0A1G8BYX3_9BACI</name>
<dbReference type="OrthoDB" id="9791132at2"/>
<dbReference type="GO" id="GO:0009252">
    <property type="term" value="P:peptidoglycan biosynthetic process"/>
    <property type="evidence" value="ECO:0007669"/>
    <property type="project" value="UniProtKB-UniPathway"/>
</dbReference>
<evidence type="ECO:0000313" key="17">
    <source>
        <dbReference type="EMBL" id="SDH38324.1"/>
    </source>
</evidence>
<dbReference type="GO" id="GO:0008360">
    <property type="term" value="P:regulation of cell shape"/>
    <property type="evidence" value="ECO:0007669"/>
    <property type="project" value="UniProtKB-KW"/>
</dbReference>
<evidence type="ECO:0000256" key="11">
    <source>
        <dbReference type="ARBA" id="ARBA00034000"/>
    </source>
</evidence>
<dbReference type="InterPro" id="IPR012338">
    <property type="entry name" value="Beta-lactam/transpept-like"/>
</dbReference>
<evidence type="ECO:0000256" key="14">
    <source>
        <dbReference type="RuleBase" id="RU004016"/>
    </source>
</evidence>
<dbReference type="Gene3D" id="3.40.710.10">
    <property type="entry name" value="DD-peptidase/beta-lactamase superfamily"/>
    <property type="match status" value="1"/>
</dbReference>
<evidence type="ECO:0000256" key="8">
    <source>
        <dbReference type="ARBA" id="ARBA00022960"/>
    </source>
</evidence>
<dbReference type="SUPFAM" id="SSF56601">
    <property type="entry name" value="beta-lactamase/transpeptidase-like"/>
    <property type="match status" value="1"/>
</dbReference>
<dbReference type="PANTHER" id="PTHR21581">
    <property type="entry name" value="D-ALANYL-D-ALANINE CARBOXYPEPTIDASE"/>
    <property type="match status" value="1"/>
</dbReference>